<reference evidence="3" key="3">
    <citation type="submission" date="2015-06" db="UniProtKB">
        <authorList>
            <consortium name="EnsemblMetazoa"/>
        </authorList>
    </citation>
    <scope>IDENTIFICATION</scope>
</reference>
<name>R7TAK2_CAPTE</name>
<accession>R7TAK2</accession>
<dbReference type="PANTHER" id="PTHR46270">
    <property type="entry name" value="ARMADILLO-TYPE FOLD-RELATED"/>
    <property type="match status" value="1"/>
</dbReference>
<dbReference type="EnsemblMetazoa" id="CapteT72731">
    <property type="protein sequence ID" value="CapteP72731"/>
    <property type="gene ID" value="CapteG72731"/>
</dbReference>
<reference evidence="2 4" key="2">
    <citation type="journal article" date="2013" name="Nature">
        <title>Insights into bilaterian evolution from three spiralian genomes.</title>
        <authorList>
            <person name="Simakov O."/>
            <person name="Marletaz F."/>
            <person name="Cho S.J."/>
            <person name="Edsinger-Gonzales E."/>
            <person name="Havlak P."/>
            <person name="Hellsten U."/>
            <person name="Kuo D.H."/>
            <person name="Larsson T."/>
            <person name="Lv J."/>
            <person name="Arendt D."/>
            <person name="Savage R."/>
            <person name="Osoegawa K."/>
            <person name="de Jong P."/>
            <person name="Grimwood J."/>
            <person name="Chapman J.A."/>
            <person name="Shapiro H."/>
            <person name="Aerts A."/>
            <person name="Otillar R.P."/>
            <person name="Terry A.Y."/>
            <person name="Boore J.L."/>
            <person name="Grigoriev I.V."/>
            <person name="Lindberg D.R."/>
            <person name="Seaver E.C."/>
            <person name="Weisblat D.A."/>
            <person name="Putnam N.H."/>
            <person name="Rokhsar D.S."/>
        </authorList>
    </citation>
    <scope>NUCLEOTIDE SEQUENCE</scope>
    <source>
        <strain evidence="2 4">I ESC-2004</strain>
    </source>
</reference>
<organism evidence="2">
    <name type="scientific">Capitella teleta</name>
    <name type="common">Polychaete worm</name>
    <dbReference type="NCBI Taxonomy" id="283909"/>
    <lineage>
        <taxon>Eukaryota</taxon>
        <taxon>Metazoa</taxon>
        <taxon>Spiralia</taxon>
        <taxon>Lophotrochozoa</taxon>
        <taxon>Annelida</taxon>
        <taxon>Polychaeta</taxon>
        <taxon>Sedentaria</taxon>
        <taxon>Scolecida</taxon>
        <taxon>Capitellidae</taxon>
        <taxon>Capitella</taxon>
    </lineage>
</organism>
<dbReference type="SUPFAM" id="SSF48371">
    <property type="entry name" value="ARM repeat"/>
    <property type="match status" value="1"/>
</dbReference>
<dbReference type="EMBL" id="KB312025">
    <property type="protein sequence ID" value="ELT88039.1"/>
    <property type="molecule type" value="Genomic_DNA"/>
</dbReference>
<dbReference type="InterPro" id="IPR013761">
    <property type="entry name" value="SAM/pointed_sf"/>
</dbReference>
<dbReference type="Proteomes" id="UP000014760">
    <property type="component" value="Unassembled WGS sequence"/>
</dbReference>
<evidence type="ECO:0000259" key="1">
    <source>
        <dbReference type="Pfam" id="PF13676"/>
    </source>
</evidence>
<feature type="non-terminal residue" evidence="2">
    <location>
        <position position="563"/>
    </location>
</feature>
<dbReference type="AlphaFoldDB" id="R7TAK2"/>
<evidence type="ECO:0000313" key="4">
    <source>
        <dbReference type="Proteomes" id="UP000014760"/>
    </source>
</evidence>
<dbReference type="HOGENOM" id="CLU_022047_0_0_1"/>
<gene>
    <name evidence="2" type="ORF">CAPTEDRAFT_72731</name>
</gene>
<dbReference type="SUPFAM" id="SSF52200">
    <property type="entry name" value="Toll/Interleukin receptor TIR domain"/>
    <property type="match status" value="1"/>
</dbReference>
<dbReference type="Pfam" id="PF13676">
    <property type="entry name" value="TIR_2"/>
    <property type="match status" value="1"/>
</dbReference>
<sequence length="563" mass="63803">SAEDYATKIVNGDLVYLKEASKYGERGPDRLILCDAFAESKATEVFQRIWEHNFNDTSSNFLSRENPNLFNNMKDSMILLWNGTDMSTTLVKEIVDTNLHVEILNYLKDEKLSSHKLKGVYKKYLIKGLMGIINNLVQTCDCVHTLRELGAVELFMDLHKAKDDMIACKALMVLAYLINEEENKTLNADDANFAFMVKILQSCLEEENLHSKRYGFSAHEIVEALNRLAANDHNKHGIVRNNALSLYVRLMQPDMESREQIAASRGIWTLAFRCADDIKQEPGCMQGRCPLHSGDGVASCHVECRQLWKTWLRTDAAMTTPFIDEDTPHVFISYNWGSKATVLKIKDFLKSQGYKVWMDVENMSGSILEAMALAVEKAAVVIICYSQKYKESPNCRTEAEYTFKLGKAIVPLRMQKRYSPDGWLGALLGNRLFFDFSVDDHFPSSFQGLLKELGDKGLATSQSSHNGMNKTTQTQIIPTKVIEHDSHPGHPSVASVKATTVGLWEEQDVEEWLRKSGFASFVDKFEGFDGHALLEYRFMLAQAPEFFYTSLKEEIGLSLIQML</sequence>
<dbReference type="GO" id="GO:0007165">
    <property type="term" value="P:signal transduction"/>
    <property type="evidence" value="ECO:0007669"/>
    <property type="project" value="InterPro"/>
</dbReference>
<dbReference type="Gene3D" id="1.10.150.50">
    <property type="entry name" value="Transcription Factor, Ets-1"/>
    <property type="match status" value="1"/>
</dbReference>
<dbReference type="EMBL" id="AMQN01003528">
    <property type="status" value="NOT_ANNOTATED_CDS"/>
    <property type="molecule type" value="Genomic_DNA"/>
</dbReference>
<dbReference type="OrthoDB" id="2148946at2759"/>
<evidence type="ECO:0000313" key="3">
    <source>
        <dbReference type="EnsemblMetazoa" id="CapteP72731"/>
    </source>
</evidence>
<dbReference type="InterPro" id="IPR000157">
    <property type="entry name" value="TIR_dom"/>
</dbReference>
<proteinExistence type="predicted"/>
<dbReference type="OMA" id="YKDSHNT"/>
<dbReference type="Gene3D" id="1.25.10.10">
    <property type="entry name" value="Leucine-rich Repeat Variant"/>
    <property type="match status" value="1"/>
</dbReference>
<dbReference type="InterPro" id="IPR011989">
    <property type="entry name" value="ARM-like"/>
</dbReference>
<dbReference type="STRING" id="283909.R7TAK2"/>
<dbReference type="InterPro" id="IPR016024">
    <property type="entry name" value="ARM-type_fold"/>
</dbReference>
<dbReference type="Gene3D" id="3.40.50.10140">
    <property type="entry name" value="Toll/interleukin-1 receptor homology (TIR) domain"/>
    <property type="match status" value="1"/>
</dbReference>
<feature type="non-terminal residue" evidence="2">
    <location>
        <position position="1"/>
    </location>
</feature>
<feature type="domain" description="TIR" evidence="1">
    <location>
        <begin position="330"/>
        <end position="449"/>
    </location>
</feature>
<dbReference type="PANTHER" id="PTHR46270:SF2">
    <property type="entry name" value="TIR DOMAIN-CONTAINING PROTEIN"/>
    <property type="match status" value="1"/>
</dbReference>
<protein>
    <recommendedName>
        <fullName evidence="1">TIR domain-containing protein</fullName>
    </recommendedName>
</protein>
<keyword evidence="4" id="KW-1185">Reference proteome</keyword>
<evidence type="ECO:0000313" key="2">
    <source>
        <dbReference type="EMBL" id="ELT88039.1"/>
    </source>
</evidence>
<reference evidence="4" key="1">
    <citation type="submission" date="2012-12" db="EMBL/GenBank/DDBJ databases">
        <authorList>
            <person name="Hellsten U."/>
            <person name="Grimwood J."/>
            <person name="Chapman J.A."/>
            <person name="Shapiro H."/>
            <person name="Aerts A."/>
            <person name="Otillar R.P."/>
            <person name="Terry A.Y."/>
            <person name="Boore J.L."/>
            <person name="Simakov O."/>
            <person name="Marletaz F."/>
            <person name="Cho S.-J."/>
            <person name="Edsinger-Gonzales E."/>
            <person name="Havlak P."/>
            <person name="Kuo D.-H."/>
            <person name="Larsson T."/>
            <person name="Lv J."/>
            <person name="Arendt D."/>
            <person name="Savage R."/>
            <person name="Osoegawa K."/>
            <person name="de Jong P."/>
            <person name="Lindberg D.R."/>
            <person name="Seaver E.C."/>
            <person name="Weisblat D.A."/>
            <person name="Putnam N.H."/>
            <person name="Grigoriev I.V."/>
            <person name="Rokhsar D.S."/>
        </authorList>
    </citation>
    <scope>NUCLEOTIDE SEQUENCE</scope>
    <source>
        <strain evidence="4">I ESC-2004</strain>
    </source>
</reference>
<dbReference type="InterPro" id="IPR035897">
    <property type="entry name" value="Toll_tir_struct_dom_sf"/>
</dbReference>